<name>A0A2I0BF50_9ASPA</name>
<keyword evidence="5" id="KW-0805">Transcription regulation</keyword>
<evidence type="ECO:0000256" key="1">
    <source>
        <dbReference type="ARBA" id="ARBA00004123"/>
    </source>
</evidence>
<evidence type="ECO:0000256" key="6">
    <source>
        <dbReference type="ARBA" id="ARBA00023163"/>
    </source>
</evidence>
<evidence type="ECO:0000256" key="5">
    <source>
        <dbReference type="ARBA" id="ARBA00023015"/>
    </source>
</evidence>
<dbReference type="PROSITE" id="PS50157">
    <property type="entry name" value="ZINC_FINGER_C2H2_2"/>
    <property type="match status" value="1"/>
</dbReference>
<proteinExistence type="predicted"/>
<dbReference type="PANTHER" id="PTHR45801:SF117">
    <property type="entry name" value="OS07G0417400 PROTEIN"/>
    <property type="match status" value="1"/>
</dbReference>
<evidence type="ECO:0000259" key="9">
    <source>
        <dbReference type="PROSITE" id="PS50157"/>
    </source>
</evidence>
<comment type="subcellular location">
    <subcellularLocation>
        <location evidence="1">Nucleus</location>
    </subcellularLocation>
</comment>
<sequence length="164" mass="18580">MEVIDSKPCSPEGAGASRRTYDCIFCKRGFSTAQALGGHMNIHRKDRSKRRKDNVDFGDHVLLASVAEEPCCLHRLISFCSPPQLEPLESYSMWLPTSTSGARDVRACRRLPELLLFGERTNLGFQYGADQVVGMQKSKRNGEGEGDEVDLRSYDWSRNYRLKF</sequence>
<dbReference type="Gene3D" id="3.30.160.60">
    <property type="entry name" value="Classic Zinc Finger"/>
    <property type="match status" value="1"/>
</dbReference>
<dbReference type="OrthoDB" id="780709at2759"/>
<dbReference type="Proteomes" id="UP000236161">
    <property type="component" value="Unassembled WGS sequence"/>
</dbReference>
<evidence type="ECO:0000313" key="10">
    <source>
        <dbReference type="EMBL" id="PKA66425.1"/>
    </source>
</evidence>
<dbReference type="InterPro" id="IPR036236">
    <property type="entry name" value="Znf_C2H2_sf"/>
</dbReference>
<organism evidence="10 11">
    <name type="scientific">Apostasia shenzhenica</name>
    <dbReference type="NCBI Taxonomy" id="1088818"/>
    <lineage>
        <taxon>Eukaryota</taxon>
        <taxon>Viridiplantae</taxon>
        <taxon>Streptophyta</taxon>
        <taxon>Embryophyta</taxon>
        <taxon>Tracheophyta</taxon>
        <taxon>Spermatophyta</taxon>
        <taxon>Magnoliopsida</taxon>
        <taxon>Liliopsida</taxon>
        <taxon>Asparagales</taxon>
        <taxon>Orchidaceae</taxon>
        <taxon>Apostasioideae</taxon>
        <taxon>Apostasia</taxon>
    </lineage>
</organism>
<dbReference type="InterPro" id="IPR013087">
    <property type="entry name" value="Znf_C2H2_type"/>
</dbReference>
<evidence type="ECO:0000256" key="3">
    <source>
        <dbReference type="ARBA" id="ARBA00022771"/>
    </source>
</evidence>
<evidence type="ECO:0000256" key="2">
    <source>
        <dbReference type="ARBA" id="ARBA00022723"/>
    </source>
</evidence>
<keyword evidence="3 8" id="KW-0863">Zinc-finger</keyword>
<evidence type="ECO:0000313" key="11">
    <source>
        <dbReference type="Proteomes" id="UP000236161"/>
    </source>
</evidence>
<evidence type="ECO:0000256" key="7">
    <source>
        <dbReference type="ARBA" id="ARBA00023242"/>
    </source>
</evidence>
<dbReference type="PANTHER" id="PTHR45801">
    <property type="entry name" value="OS07G0101800 PROTEIN"/>
    <property type="match status" value="1"/>
</dbReference>
<dbReference type="GO" id="GO:0008270">
    <property type="term" value="F:zinc ion binding"/>
    <property type="evidence" value="ECO:0007669"/>
    <property type="project" value="UniProtKB-KW"/>
</dbReference>
<keyword evidence="4" id="KW-0862">Zinc</keyword>
<keyword evidence="7" id="KW-0539">Nucleus</keyword>
<gene>
    <name evidence="10" type="primary">TAC1</name>
    <name evidence="10" type="ORF">AXF42_Ash007123</name>
</gene>
<feature type="domain" description="C2H2-type" evidence="9">
    <location>
        <begin position="21"/>
        <end position="48"/>
    </location>
</feature>
<accession>A0A2I0BF50</accession>
<evidence type="ECO:0000256" key="4">
    <source>
        <dbReference type="ARBA" id="ARBA00022833"/>
    </source>
</evidence>
<protein>
    <submittedName>
        <fullName evidence="10">Transcriptional regulator TAC1</fullName>
    </submittedName>
</protein>
<keyword evidence="11" id="KW-1185">Reference proteome</keyword>
<dbReference type="SUPFAM" id="SSF57667">
    <property type="entry name" value="beta-beta-alpha zinc fingers"/>
    <property type="match status" value="1"/>
</dbReference>
<reference evidence="10 11" key="1">
    <citation type="journal article" date="2017" name="Nature">
        <title>The Apostasia genome and the evolution of orchids.</title>
        <authorList>
            <person name="Zhang G.Q."/>
            <person name="Liu K.W."/>
            <person name="Li Z."/>
            <person name="Lohaus R."/>
            <person name="Hsiao Y.Y."/>
            <person name="Niu S.C."/>
            <person name="Wang J.Y."/>
            <person name="Lin Y.C."/>
            <person name="Xu Q."/>
            <person name="Chen L.J."/>
            <person name="Yoshida K."/>
            <person name="Fujiwara S."/>
            <person name="Wang Z.W."/>
            <person name="Zhang Y.Q."/>
            <person name="Mitsuda N."/>
            <person name="Wang M."/>
            <person name="Liu G.H."/>
            <person name="Pecoraro L."/>
            <person name="Huang H.X."/>
            <person name="Xiao X.J."/>
            <person name="Lin M."/>
            <person name="Wu X.Y."/>
            <person name="Wu W.L."/>
            <person name="Chen Y.Y."/>
            <person name="Chang S.B."/>
            <person name="Sakamoto S."/>
            <person name="Ohme-Takagi M."/>
            <person name="Yagi M."/>
            <person name="Zeng S.J."/>
            <person name="Shen C.Y."/>
            <person name="Yeh C.M."/>
            <person name="Luo Y.B."/>
            <person name="Tsai W.C."/>
            <person name="Van de Peer Y."/>
            <person name="Liu Z.J."/>
        </authorList>
    </citation>
    <scope>NUCLEOTIDE SEQUENCE [LARGE SCALE GENOMIC DNA]</scope>
    <source>
        <strain evidence="11">cv. Shenzhen</strain>
        <tissue evidence="10">Stem</tissue>
    </source>
</reference>
<dbReference type="PROSITE" id="PS00028">
    <property type="entry name" value="ZINC_FINGER_C2H2_1"/>
    <property type="match status" value="1"/>
</dbReference>
<keyword evidence="6" id="KW-0804">Transcription</keyword>
<dbReference type="EMBL" id="KZ451886">
    <property type="protein sequence ID" value="PKA66425.1"/>
    <property type="molecule type" value="Genomic_DNA"/>
</dbReference>
<dbReference type="AlphaFoldDB" id="A0A2I0BF50"/>
<keyword evidence="2" id="KW-0479">Metal-binding</keyword>
<evidence type="ECO:0000256" key="8">
    <source>
        <dbReference type="PROSITE-ProRule" id="PRU00042"/>
    </source>
</evidence>
<dbReference type="GO" id="GO:0005634">
    <property type="term" value="C:nucleus"/>
    <property type="evidence" value="ECO:0007669"/>
    <property type="project" value="UniProtKB-SubCell"/>
</dbReference>
<dbReference type="STRING" id="1088818.A0A2I0BF50"/>
<dbReference type="InterPro" id="IPR052426">
    <property type="entry name" value="Plant_dev_regulator"/>
</dbReference>